<comment type="caution">
    <text evidence="2">The sequence shown here is derived from an EMBL/GenBank/DDBJ whole genome shotgun (WGS) entry which is preliminary data.</text>
</comment>
<sequence>MNAAHKIVVLVGSIFLAVGVFVGIIFAIVAEPGKFPLAMLSLPGSFLLIGGGMDIVVAILVHNKKMIVKKGVRYPAKIYGYTENTSVRVNNTYMMDTIVHYFDSYHVEREAIIPTGFTRGAGMYPIGLTIDIFEYNGKYGYDPDSVRDERLPGEEELMDDKPVAPDKLRLVAVRCPNCGSSFRAATGYSSKCPYCGNYLNVNM</sequence>
<evidence type="ECO:0008006" key="4">
    <source>
        <dbReference type="Google" id="ProtNLM"/>
    </source>
</evidence>
<keyword evidence="1" id="KW-0472">Membrane</keyword>
<dbReference type="AlphaFoldDB" id="A0A173WSS9"/>
<proteinExistence type="predicted"/>
<accession>A0A173WSS9</accession>
<feature type="transmembrane region" description="Helical" evidence="1">
    <location>
        <begin position="35"/>
        <end position="61"/>
    </location>
</feature>
<protein>
    <recommendedName>
        <fullName evidence="4">Zinc ribbon domain-containing protein</fullName>
    </recommendedName>
</protein>
<feature type="transmembrane region" description="Helical" evidence="1">
    <location>
        <begin position="7"/>
        <end position="29"/>
    </location>
</feature>
<dbReference type="Proteomes" id="UP000283295">
    <property type="component" value="Unassembled WGS sequence"/>
</dbReference>
<reference evidence="2 3" key="1">
    <citation type="submission" date="2018-08" db="EMBL/GenBank/DDBJ databases">
        <title>A genome reference for cultivated species of the human gut microbiota.</title>
        <authorList>
            <person name="Zou Y."/>
            <person name="Xue W."/>
            <person name="Luo G."/>
        </authorList>
    </citation>
    <scope>NUCLEOTIDE SEQUENCE [LARGE SCALE GENOMIC DNA]</scope>
    <source>
        <strain evidence="2 3">AF22-21</strain>
    </source>
</reference>
<evidence type="ECO:0000256" key="1">
    <source>
        <dbReference type="SAM" id="Phobius"/>
    </source>
</evidence>
<dbReference type="RefSeq" id="WP_015534396.1">
    <property type="nucleotide sequence ID" value="NZ_CABJEB010000002.1"/>
</dbReference>
<dbReference type="EMBL" id="QRVK01000027">
    <property type="protein sequence ID" value="RGS40513.1"/>
    <property type="molecule type" value="Genomic_DNA"/>
</dbReference>
<name>A0A173WSS9_9FIRM</name>
<dbReference type="OrthoDB" id="2057704at2"/>
<evidence type="ECO:0000313" key="3">
    <source>
        <dbReference type="Proteomes" id="UP000283295"/>
    </source>
</evidence>
<gene>
    <name evidence="2" type="ORF">DWX94_10155</name>
</gene>
<keyword evidence="1" id="KW-1133">Transmembrane helix</keyword>
<evidence type="ECO:0000313" key="2">
    <source>
        <dbReference type="EMBL" id="RGS40513.1"/>
    </source>
</evidence>
<keyword evidence="1" id="KW-0812">Transmembrane</keyword>
<organism evidence="2 3">
    <name type="scientific">Coprococcus eutactus</name>
    <dbReference type="NCBI Taxonomy" id="33043"/>
    <lineage>
        <taxon>Bacteria</taxon>
        <taxon>Bacillati</taxon>
        <taxon>Bacillota</taxon>
        <taxon>Clostridia</taxon>
        <taxon>Lachnospirales</taxon>
        <taxon>Lachnospiraceae</taxon>
        <taxon>Coprococcus</taxon>
    </lineage>
</organism>